<dbReference type="InterPro" id="IPR050447">
    <property type="entry name" value="Erg6_SMT_methyltransf"/>
</dbReference>
<dbReference type="GO" id="GO:0008168">
    <property type="term" value="F:methyltransferase activity"/>
    <property type="evidence" value="ECO:0007669"/>
    <property type="project" value="UniProtKB-KW"/>
</dbReference>
<dbReference type="Proteomes" id="UP001596241">
    <property type="component" value="Unassembled WGS sequence"/>
</dbReference>
<gene>
    <name evidence="3" type="ORF">ACFP3M_31125</name>
</gene>
<organism evidence="3 4">
    <name type="scientific">Streptomyces ramulosus</name>
    <dbReference type="NCBI Taxonomy" id="47762"/>
    <lineage>
        <taxon>Bacteria</taxon>
        <taxon>Bacillati</taxon>
        <taxon>Actinomycetota</taxon>
        <taxon>Actinomycetes</taxon>
        <taxon>Kitasatosporales</taxon>
        <taxon>Streptomycetaceae</taxon>
        <taxon>Streptomyces</taxon>
    </lineage>
</organism>
<protein>
    <submittedName>
        <fullName evidence="3">Class I SAM-dependent methyltransferase</fullName>
        <ecNumber evidence="3">2.1.1.-</ecNumber>
    </submittedName>
</protein>
<keyword evidence="4" id="KW-1185">Reference proteome</keyword>
<comment type="caution">
    <text evidence="3">The sequence shown here is derived from an EMBL/GenBank/DDBJ whole genome shotgun (WGS) entry which is preliminary data.</text>
</comment>
<evidence type="ECO:0000259" key="2">
    <source>
        <dbReference type="Pfam" id="PF08241"/>
    </source>
</evidence>
<dbReference type="InterPro" id="IPR013216">
    <property type="entry name" value="Methyltransf_11"/>
</dbReference>
<dbReference type="PANTHER" id="PTHR44068">
    <property type="entry name" value="ZGC:194242"/>
    <property type="match status" value="1"/>
</dbReference>
<keyword evidence="3" id="KW-0489">Methyltransferase</keyword>
<dbReference type="GO" id="GO:0032259">
    <property type="term" value="P:methylation"/>
    <property type="evidence" value="ECO:0007669"/>
    <property type="project" value="UniProtKB-KW"/>
</dbReference>
<sequence>MTESAEGTGPAVRPVVWQTYGPGDLGGQPIFGGGFINFGYWRAVDLARPLGEAERVRSQEDLYRHVLDTVAPRPGARVLEVGCGLGMGCVVMLREYGCAVTGMDIHPQQLSRARAAHAELLREEPARLRFVRGAAERMPCADGEFDAVVSVEAAQHFPDLGAFAAQTARVLRPGGRAAVAGFFTVDDAPGRPAELARLLESFDSGLDLARPVRALTDAFADAGLARVSAASIGRDVWPGWDRWLARWWAPDTWPRNFLRAYQEGILDYYVVTADRPR</sequence>
<dbReference type="CDD" id="cd02440">
    <property type="entry name" value="AdoMet_MTases"/>
    <property type="match status" value="1"/>
</dbReference>
<dbReference type="InterPro" id="IPR029063">
    <property type="entry name" value="SAM-dependent_MTases_sf"/>
</dbReference>
<evidence type="ECO:0000313" key="3">
    <source>
        <dbReference type="EMBL" id="MFC5897265.1"/>
    </source>
</evidence>
<dbReference type="Pfam" id="PF08241">
    <property type="entry name" value="Methyltransf_11"/>
    <property type="match status" value="1"/>
</dbReference>
<dbReference type="Gene3D" id="3.40.50.150">
    <property type="entry name" value="Vaccinia Virus protein VP39"/>
    <property type="match status" value="1"/>
</dbReference>
<dbReference type="EMBL" id="JBHSPW010000020">
    <property type="protein sequence ID" value="MFC5897265.1"/>
    <property type="molecule type" value="Genomic_DNA"/>
</dbReference>
<name>A0ABW1FTS2_9ACTN</name>
<dbReference type="PANTHER" id="PTHR44068:SF11">
    <property type="entry name" value="GERANYL DIPHOSPHATE 2-C-METHYLTRANSFERASE"/>
    <property type="match status" value="1"/>
</dbReference>
<feature type="domain" description="Methyltransferase type 11" evidence="2">
    <location>
        <begin position="79"/>
        <end position="178"/>
    </location>
</feature>
<evidence type="ECO:0000313" key="4">
    <source>
        <dbReference type="Proteomes" id="UP001596241"/>
    </source>
</evidence>
<keyword evidence="1 3" id="KW-0808">Transferase</keyword>
<dbReference type="SUPFAM" id="SSF53335">
    <property type="entry name" value="S-adenosyl-L-methionine-dependent methyltransferases"/>
    <property type="match status" value="1"/>
</dbReference>
<reference evidence="4" key="1">
    <citation type="journal article" date="2019" name="Int. J. Syst. Evol. Microbiol.">
        <title>The Global Catalogue of Microorganisms (GCM) 10K type strain sequencing project: providing services to taxonomists for standard genome sequencing and annotation.</title>
        <authorList>
            <consortium name="The Broad Institute Genomics Platform"/>
            <consortium name="The Broad Institute Genome Sequencing Center for Infectious Disease"/>
            <person name="Wu L."/>
            <person name="Ma J."/>
        </authorList>
    </citation>
    <scope>NUCLEOTIDE SEQUENCE [LARGE SCALE GENOMIC DNA]</scope>
    <source>
        <strain evidence="4">CGMCC 1.15809</strain>
    </source>
</reference>
<proteinExistence type="predicted"/>
<dbReference type="RefSeq" id="WP_345090946.1">
    <property type="nucleotide sequence ID" value="NZ_BAAAWG010000019.1"/>
</dbReference>
<accession>A0ABW1FTS2</accession>
<dbReference type="EC" id="2.1.1.-" evidence="3"/>
<evidence type="ECO:0000256" key="1">
    <source>
        <dbReference type="ARBA" id="ARBA00022679"/>
    </source>
</evidence>